<sequence length="808" mass="91553">MSTEVIQRFQQTDHEIKGWLQKWTNYLKGYQKRWFVLSNGLLSYYRNPMEMSQSCRGTISLVSAVIHTEDSCNFVIANGGTTQTFHLRAANEIERQKWVTALELAKVRAIRLLDSEDDDVYDMNSDKNELQTVLKCLATKLETLHTCHDVIIKHGSALQRSLIELEQLDNPNDSLNKSKTVNERATLFRITSSAMINASAEYLTLAQTHAKKWQKLLQHEHESRLRLEELVEQLAKQHSHLEQKAIKQVANSNPNNASNASDDEEFYDAEETNSDFIVSFPGKAHRIGSSAANSQSMSKAAKQSAISSSDSSASASVLNNHSDESSGSGDDSESGVEESAAGVIQRKKSRQKNNLNLKDLNNANIITKVVNHSTDGDSTKSLSTPTTPAADRTNPLLGEELNSGKRLRRKTIPERPNQSLNLWSFMKNCIGKELTKVPMPVNFNEPLSMLQRLTEDYEYADLLHKASKVRDSCEQLTYIAAFSVTSYATTSNRTGKPFNPLLGETYECDRSEDLGWKCFSEQVSHHPPALAQYCEGRGWKCWREFSISSKFRGKYLQITPLDITHLEFESSGNHYTWKKVTTTVHNIIVGKLWVDNHGDMTITNHTTGDKCHLKFIPYSYFSRDVPRKVTGVVMDSEGTPKWVLQGTWDNKVEASKVINSHGSAKGKPILETATPKVIWKRVYPPSDYERMYNMTLLAVQLNEPESGVAPTDSRVRPDQRLMEAGKWDEANSVKGALEEKQRSVRRYKEEEAEKAATEGRPYMPYEPIWFSKKKDPITGNPVHIYTGEYWRCKERQDWSKCPQIFKAD</sequence>
<evidence type="ECO:0000256" key="1">
    <source>
        <dbReference type="ARBA" id="ARBA00004170"/>
    </source>
</evidence>
<dbReference type="FunFam" id="2.40.160.120:FF:000003">
    <property type="entry name" value="Oxysterol-binding protein"/>
    <property type="match status" value="1"/>
</dbReference>
<evidence type="ECO:0000259" key="9">
    <source>
        <dbReference type="PROSITE" id="PS50003"/>
    </source>
</evidence>
<keyword evidence="11" id="KW-1185">Reference proteome</keyword>
<dbReference type="CDD" id="cd13284">
    <property type="entry name" value="PH_OSBP_ORP4"/>
    <property type="match status" value="1"/>
</dbReference>
<evidence type="ECO:0000256" key="4">
    <source>
        <dbReference type="ARBA" id="ARBA00022553"/>
    </source>
</evidence>
<dbReference type="GO" id="GO:0097038">
    <property type="term" value="C:perinuclear endoplasmic reticulum"/>
    <property type="evidence" value="ECO:0007669"/>
    <property type="project" value="TreeGrafter"/>
</dbReference>
<keyword evidence="5" id="KW-0445">Lipid transport</keyword>
<dbReference type="Proteomes" id="UP000759131">
    <property type="component" value="Unassembled WGS sequence"/>
</dbReference>
<evidence type="ECO:0000256" key="2">
    <source>
        <dbReference type="ARBA" id="ARBA00008842"/>
    </source>
</evidence>
<dbReference type="SUPFAM" id="SSF144000">
    <property type="entry name" value="Oxysterol-binding protein-like"/>
    <property type="match status" value="1"/>
</dbReference>
<dbReference type="GO" id="GO:0005829">
    <property type="term" value="C:cytosol"/>
    <property type="evidence" value="ECO:0007669"/>
    <property type="project" value="TreeGrafter"/>
</dbReference>
<keyword evidence="6" id="KW-0446">Lipid-binding</keyword>
<dbReference type="SMART" id="SM00233">
    <property type="entry name" value="PH"/>
    <property type="match status" value="1"/>
</dbReference>
<accession>A0A7R9KVG2</accession>
<dbReference type="Gene3D" id="2.30.29.30">
    <property type="entry name" value="Pleckstrin-homology domain (PH domain)/Phosphotyrosine-binding domain (PTB)"/>
    <property type="match status" value="1"/>
</dbReference>
<evidence type="ECO:0000256" key="8">
    <source>
        <dbReference type="SAM" id="MobiDB-lite"/>
    </source>
</evidence>
<evidence type="ECO:0000313" key="10">
    <source>
        <dbReference type="EMBL" id="CAD7630033.1"/>
    </source>
</evidence>
<feature type="compositionally biased region" description="Low complexity" evidence="8">
    <location>
        <begin position="250"/>
        <end position="260"/>
    </location>
</feature>
<comment type="subcellular location">
    <subcellularLocation>
        <location evidence="1">Membrane</location>
        <topology evidence="1">Peripheral membrane protein</topology>
    </subcellularLocation>
</comment>
<dbReference type="InterPro" id="IPR001849">
    <property type="entry name" value="PH_domain"/>
</dbReference>
<evidence type="ECO:0000256" key="3">
    <source>
        <dbReference type="ARBA" id="ARBA00022448"/>
    </source>
</evidence>
<dbReference type="OrthoDB" id="1854502at2759"/>
<dbReference type="GO" id="GO:0032934">
    <property type="term" value="F:sterol binding"/>
    <property type="evidence" value="ECO:0007669"/>
    <property type="project" value="TreeGrafter"/>
</dbReference>
<keyword evidence="4" id="KW-0597">Phosphoprotein</keyword>
<dbReference type="Pfam" id="PF01237">
    <property type="entry name" value="Oxysterol_BP"/>
    <property type="match status" value="1"/>
</dbReference>
<dbReference type="InterPro" id="IPR011993">
    <property type="entry name" value="PH-like_dom_sf"/>
</dbReference>
<organism evidence="10">
    <name type="scientific">Medioppia subpectinata</name>
    <dbReference type="NCBI Taxonomy" id="1979941"/>
    <lineage>
        <taxon>Eukaryota</taxon>
        <taxon>Metazoa</taxon>
        <taxon>Ecdysozoa</taxon>
        <taxon>Arthropoda</taxon>
        <taxon>Chelicerata</taxon>
        <taxon>Arachnida</taxon>
        <taxon>Acari</taxon>
        <taxon>Acariformes</taxon>
        <taxon>Sarcoptiformes</taxon>
        <taxon>Oribatida</taxon>
        <taxon>Brachypylina</taxon>
        <taxon>Oppioidea</taxon>
        <taxon>Oppiidae</taxon>
        <taxon>Medioppia</taxon>
    </lineage>
</organism>
<evidence type="ECO:0000256" key="7">
    <source>
        <dbReference type="ARBA" id="ARBA00023136"/>
    </source>
</evidence>
<dbReference type="AlphaFoldDB" id="A0A7R9KVG2"/>
<protein>
    <recommendedName>
        <fullName evidence="9">PH domain-containing protein</fullName>
    </recommendedName>
</protein>
<evidence type="ECO:0000256" key="6">
    <source>
        <dbReference type="ARBA" id="ARBA00023121"/>
    </source>
</evidence>
<name>A0A7R9KVG2_9ACAR</name>
<evidence type="ECO:0000313" key="11">
    <source>
        <dbReference type="Proteomes" id="UP000759131"/>
    </source>
</evidence>
<comment type="similarity">
    <text evidence="2">Belongs to the OSBP family.</text>
</comment>
<dbReference type="InterPro" id="IPR000648">
    <property type="entry name" value="Oxysterol-bd"/>
</dbReference>
<feature type="region of interest" description="Disordered" evidence="8">
    <location>
        <begin position="248"/>
        <end position="267"/>
    </location>
</feature>
<feature type="region of interest" description="Disordered" evidence="8">
    <location>
        <begin position="287"/>
        <end position="356"/>
    </location>
</feature>
<keyword evidence="3" id="KW-0813">Transport</keyword>
<dbReference type="GO" id="GO:0005886">
    <property type="term" value="C:plasma membrane"/>
    <property type="evidence" value="ECO:0007669"/>
    <property type="project" value="TreeGrafter"/>
</dbReference>
<evidence type="ECO:0000256" key="5">
    <source>
        <dbReference type="ARBA" id="ARBA00023055"/>
    </source>
</evidence>
<feature type="compositionally biased region" description="Low complexity" evidence="8">
    <location>
        <begin position="289"/>
        <end position="316"/>
    </location>
</feature>
<dbReference type="GO" id="GO:0006869">
    <property type="term" value="P:lipid transport"/>
    <property type="evidence" value="ECO:0007669"/>
    <property type="project" value="UniProtKB-KW"/>
</dbReference>
<gene>
    <name evidence="10" type="ORF">OSB1V03_LOCUS10447</name>
</gene>
<proteinExistence type="inferred from homology"/>
<dbReference type="EMBL" id="CAJPIZ010007653">
    <property type="protein sequence ID" value="CAG2110463.1"/>
    <property type="molecule type" value="Genomic_DNA"/>
</dbReference>
<dbReference type="PANTHER" id="PTHR10972:SF205">
    <property type="entry name" value="OXYSTEROL-BINDING PROTEIN 1"/>
    <property type="match status" value="1"/>
</dbReference>
<feature type="region of interest" description="Disordered" evidence="8">
    <location>
        <begin position="371"/>
        <end position="394"/>
    </location>
</feature>
<dbReference type="InterPro" id="IPR037239">
    <property type="entry name" value="OSBP_sf"/>
</dbReference>
<dbReference type="EMBL" id="OC862228">
    <property type="protein sequence ID" value="CAD7630033.1"/>
    <property type="molecule type" value="Genomic_DNA"/>
</dbReference>
<dbReference type="Gene3D" id="2.40.160.120">
    <property type="match status" value="1"/>
</dbReference>
<feature type="domain" description="PH" evidence="9">
    <location>
        <begin position="13"/>
        <end position="107"/>
    </location>
</feature>
<dbReference type="SUPFAM" id="SSF50729">
    <property type="entry name" value="PH domain-like"/>
    <property type="match status" value="1"/>
</dbReference>
<dbReference type="PANTHER" id="PTHR10972">
    <property type="entry name" value="OXYSTEROL-BINDING PROTEIN-RELATED"/>
    <property type="match status" value="1"/>
</dbReference>
<dbReference type="PROSITE" id="PS50003">
    <property type="entry name" value="PH_DOMAIN"/>
    <property type="match status" value="1"/>
</dbReference>
<keyword evidence="7" id="KW-0472">Membrane</keyword>
<dbReference type="Pfam" id="PF00169">
    <property type="entry name" value="PH"/>
    <property type="match status" value="1"/>
</dbReference>
<reference evidence="10" key="1">
    <citation type="submission" date="2020-11" db="EMBL/GenBank/DDBJ databases">
        <authorList>
            <person name="Tran Van P."/>
        </authorList>
    </citation>
    <scope>NUCLEOTIDE SEQUENCE</scope>
</reference>